<protein>
    <submittedName>
        <fullName evidence="4">Murein DD-endopeptidase MepM/ murein hydrolase activator NlpD</fullName>
    </submittedName>
</protein>
<dbReference type="Gene3D" id="2.70.70.10">
    <property type="entry name" value="Glucose Permease (Domain IIA)"/>
    <property type="match status" value="1"/>
</dbReference>
<dbReference type="PANTHER" id="PTHR21666">
    <property type="entry name" value="PEPTIDASE-RELATED"/>
    <property type="match status" value="1"/>
</dbReference>
<dbReference type="PANTHER" id="PTHR21666:SF263">
    <property type="entry name" value="MUREIN HYDROLASE ACTIVATOR NLPD"/>
    <property type="match status" value="1"/>
</dbReference>
<dbReference type="InterPro" id="IPR016047">
    <property type="entry name" value="M23ase_b-sheet_dom"/>
</dbReference>
<feature type="region of interest" description="Disordered" evidence="2">
    <location>
        <begin position="143"/>
        <end position="162"/>
    </location>
</feature>
<organism evidence="4 5">
    <name type="scientific">Ectopseudomonas oleovorans</name>
    <name type="common">Pseudomonas oleovorans</name>
    <dbReference type="NCBI Taxonomy" id="301"/>
    <lineage>
        <taxon>Bacteria</taxon>
        <taxon>Pseudomonadati</taxon>
        <taxon>Pseudomonadota</taxon>
        <taxon>Gammaproteobacteria</taxon>
        <taxon>Pseudomonadales</taxon>
        <taxon>Pseudomonadaceae</taxon>
        <taxon>Ectopseudomonas</taxon>
    </lineage>
</organism>
<gene>
    <name evidence="4" type="ORF">DFO60_2142</name>
</gene>
<feature type="compositionally biased region" description="Pro residues" evidence="2">
    <location>
        <begin position="115"/>
        <end position="124"/>
    </location>
</feature>
<dbReference type="CDD" id="cd00118">
    <property type="entry name" value="LysM"/>
    <property type="match status" value="1"/>
</dbReference>
<keyword evidence="4" id="KW-0378">Hydrolase</keyword>
<comment type="similarity">
    <text evidence="1">Belongs to the E.coli NlpD/Haemophilus LppB family.</text>
</comment>
<dbReference type="Gene3D" id="3.10.350.10">
    <property type="entry name" value="LysM domain"/>
    <property type="match status" value="1"/>
</dbReference>
<dbReference type="InterPro" id="IPR050570">
    <property type="entry name" value="Cell_wall_metabolism_enzyme"/>
</dbReference>
<dbReference type="PROSITE" id="PS51782">
    <property type="entry name" value="LYSM"/>
    <property type="match status" value="1"/>
</dbReference>
<accession>A0A3D9EN09</accession>
<dbReference type="Pfam" id="PF01476">
    <property type="entry name" value="LysM"/>
    <property type="match status" value="1"/>
</dbReference>
<dbReference type="EMBL" id="QRDL01000003">
    <property type="protein sequence ID" value="RED04484.1"/>
    <property type="molecule type" value="Genomic_DNA"/>
</dbReference>
<evidence type="ECO:0000313" key="5">
    <source>
        <dbReference type="Proteomes" id="UP000256988"/>
    </source>
</evidence>
<dbReference type="GO" id="GO:0009279">
    <property type="term" value="C:cell outer membrane"/>
    <property type="evidence" value="ECO:0007669"/>
    <property type="project" value="TreeGrafter"/>
</dbReference>
<evidence type="ECO:0000313" key="4">
    <source>
        <dbReference type="EMBL" id="RED04484.1"/>
    </source>
</evidence>
<dbReference type="SMART" id="SM00257">
    <property type="entry name" value="LysM"/>
    <property type="match status" value="1"/>
</dbReference>
<dbReference type="GO" id="GO:0032153">
    <property type="term" value="C:cell division site"/>
    <property type="evidence" value="ECO:0007669"/>
    <property type="project" value="TreeGrafter"/>
</dbReference>
<dbReference type="InterPro" id="IPR018392">
    <property type="entry name" value="LysM"/>
</dbReference>
<feature type="region of interest" description="Disordered" evidence="2">
    <location>
        <begin position="97"/>
        <end position="130"/>
    </location>
</feature>
<dbReference type="GO" id="GO:0004222">
    <property type="term" value="F:metalloendopeptidase activity"/>
    <property type="evidence" value="ECO:0007669"/>
    <property type="project" value="TreeGrafter"/>
</dbReference>
<dbReference type="Pfam" id="PF01551">
    <property type="entry name" value="Peptidase_M23"/>
    <property type="match status" value="1"/>
</dbReference>
<evidence type="ECO:0000256" key="2">
    <source>
        <dbReference type="SAM" id="MobiDB-lite"/>
    </source>
</evidence>
<dbReference type="CDD" id="cd12797">
    <property type="entry name" value="M23_peptidase"/>
    <property type="match status" value="1"/>
</dbReference>
<dbReference type="Proteomes" id="UP000256988">
    <property type="component" value="Unassembled WGS sequence"/>
</dbReference>
<dbReference type="InterPro" id="IPR011055">
    <property type="entry name" value="Dup_hybrid_motif"/>
</dbReference>
<dbReference type="SUPFAM" id="SSF51261">
    <property type="entry name" value="Duplicated hybrid motif"/>
    <property type="match status" value="1"/>
</dbReference>
<evidence type="ECO:0000256" key="1">
    <source>
        <dbReference type="ARBA" id="ARBA00038420"/>
    </source>
</evidence>
<name>A0A3D9EN09_ECTOL</name>
<evidence type="ECO:0000259" key="3">
    <source>
        <dbReference type="PROSITE" id="PS51782"/>
    </source>
</evidence>
<dbReference type="AlphaFoldDB" id="A0A3D9EN09"/>
<dbReference type="FunFam" id="2.70.70.10:FF:000010">
    <property type="entry name" value="M23 family peptidase"/>
    <property type="match status" value="1"/>
</dbReference>
<feature type="domain" description="LysM" evidence="3">
    <location>
        <begin position="35"/>
        <end position="79"/>
    </location>
</feature>
<dbReference type="InterPro" id="IPR036779">
    <property type="entry name" value="LysM_dom_sf"/>
</dbReference>
<comment type="caution">
    <text evidence="4">The sequence shown here is derived from an EMBL/GenBank/DDBJ whole genome shotgun (WGS) entry which is preliminary data.</text>
</comment>
<sequence length="283" mass="29562">MLVALLLTGCSSNGSRAPVVDRGDGRSSVPQVTSGQYRVKRGDTLFSIASRNGWEWRALAAQNGLAAPYVIHVGQVIRFGNGGSATGSSRIIRRPATGSATPVASAPAPGNPVATPVPIPPPVTSNPTAATPVVTPNLPAAPPPTPVTPAQTPTRDVPQSAAGWAWPTKGTLISRFSASSSLNKGIDIAGQEGQPVMAAADGTVVYAGNGLRGYGELVIVKHSETYVSAYGHNRRLLVREGERVKIGQTIAEMGSTGTDRVKLHFEIRRQGKPVDPLQFLPNR</sequence>
<reference evidence="4 5" key="1">
    <citation type="submission" date="2018-07" db="EMBL/GenBank/DDBJ databases">
        <title>Genome sequencing of rice bacterial endophytes.</title>
        <authorList>
            <person name="Venturi V."/>
        </authorList>
    </citation>
    <scope>NUCLEOTIDE SEQUENCE [LARGE SCALE GENOMIC DNA]</scope>
    <source>
        <strain evidence="4 5">AG1002</strain>
    </source>
</reference>
<proteinExistence type="inferred from homology"/>